<dbReference type="Proteomes" id="UP000244016">
    <property type="component" value="Unassembled WGS sequence"/>
</dbReference>
<dbReference type="EMBL" id="PEBW01000002">
    <property type="protein sequence ID" value="PTQ52624.1"/>
    <property type="molecule type" value="Genomic_DNA"/>
</dbReference>
<protein>
    <recommendedName>
        <fullName evidence="2">Ribosome-binding factor A</fullName>
    </recommendedName>
</protein>
<evidence type="ECO:0000313" key="5">
    <source>
        <dbReference type="Proteomes" id="UP000244016"/>
    </source>
</evidence>
<dbReference type="HAMAP" id="MF_00003">
    <property type="entry name" value="RbfA"/>
    <property type="match status" value="1"/>
</dbReference>
<accession>A0A2T5G8U8</accession>
<comment type="subcellular location">
    <subcellularLocation>
        <location evidence="2">Cytoplasm</location>
    </subcellularLocation>
</comment>
<comment type="subunit">
    <text evidence="2">Monomer. Binds 30S ribosomal subunits, but not 50S ribosomal subunits or 70S ribosomes.</text>
</comment>
<sequence>MGKVRAMRVAEGIRREVGELLLRGVKDPRLKHFHVTRVEVSQDLSVARVHVGFLGPEAEEAAAFAALERAAGFFRSEVGKVLGLRHAPEIRFHLDPSARHSQRIQELLREVREEASASPGFAQDSQEPERGTFEEPHG</sequence>
<reference evidence="4 5" key="1">
    <citation type="submission" date="2017-08" db="EMBL/GenBank/DDBJ databases">
        <title>Burning lignite coal seam in the remote Altai Mountains harbors a hydrogen-driven thermophilic microbial community.</title>
        <authorList>
            <person name="Kadnikov V.V."/>
            <person name="Mardanov A.V."/>
            <person name="Ivasenko D."/>
            <person name="Beletsky A.V."/>
            <person name="Karnachuk O.V."/>
            <person name="Ravin N.V."/>
        </authorList>
    </citation>
    <scope>NUCLEOTIDE SEQUENCE [LARGE SCALE GENOMIC DNA]</scope>
    <source>
        <strain evidence="4">AL31</strain>
    </source>
</reference>
<dbReference type="PANTHER" id="PTHR33515">
    <property type="entry name" value="RIBOSOME-BINDING FACTOR A, CHLOROPLASTIC-RELATED"/>
    <property type="match status" value="1"/>
</dbReference>
<feature type="compositionally biased region" description="Basic and acidic residues" evidence="3">
    <location>
        <begin position="127"/>
        <end position="138"/>
    </location>
</feature>
<dbReference type="NCBIfam" id="TIGR00082">
    <property type="entry name" value="rbfA"/>
    <property type="match status" value="1"/>
</dbReference>
<evidence type="ECO:0000256" key="2">
    <source>
        <dbReference type="HAMAP-Rule" id="MF_00003"/>
    </source>
</evidence>
<comment type="similarity">
    <text evidence="2">Belongs to the RbfA family.</text>
</comment>
<dbReference type="GO" id="GO:0005829">
    <property type="term" value="C:cytosol"/>
    <property type="evidence" value="ECO:0007669"/>
    <property type="project" value="TreeGrafter"/>
</dbReference>
<dbReference type="InterPro" id="IPR023799">
    <property type="entry name" value="RbfA_dom_sf"/>
</dbReference>
<keyword evidence="2" id="KW-0963">Cytoplasm</keyword>
<feature type="region of interest" description="Disordered" evidence="3">
    <location>
        <begin position="112"/>
        <end position="138"/>
    </location>
</feature>
<dbReference type="PANTHER" id="PTHR33515:SF1">
    <property type="entry name" value="RIBOSOME-BINDING FACTOR A, CHLOROPLASTIC-RELATED"/>
    <property type="match status" value="1"/>
</dbReference>
<evidence type="ECO:0000256" key="1">
    <source>
        <dbReference type="ARBA" id="ARBA00022517"/>
    </source>
</evidence>
<dbReference type="PROSITE" id="PS01319">
    <property type="entry name" value="RBFA"/>
    <property type="match status" value="1"/>
</dbReference>
<dbReference type="GO" id="GO:0030490">
    <property type="term" value="P:maturation of SSU-rRNA"/>
    <property type="evidence" value="ECO:0007669"/>
    <property type="project" value="UniProtKB-UniRule"/>
</dbReference>
<evidence type="ECO:0000313" key="4">
    <source>
        <dbReference type="EMBL" id="PTQ52624.1"/>
    </source>
</evidence>
<comment type="function">
    <text evidence="2">One of several proteins that assist in the late maturation steps of the functional core of the 30S ribosomal subunit. Associates with free 30S ribosomal subunits (but not with 30S subunits that are part of 70S ribosomes or polysomes). Required for efficient processing of 16S rRNA. May interact with the 5'-terminal helix region of 16S rRNA.</text>
</comment>
<dbReference type="Pfam" id="PF02033">
    <property type="entry name" value="RBFA"/>
    <property type="match status" value="1"/>
</dbReference>
<dbReference type="GO" id="GO:0043024">
    <property type="term" value="F:ribosomal small subunit binding"/>
    <property type="evidence" value="ECO:0007669"/>
    <property type="project" value="TreeGrafter"/>
</dbReference>
<dbReference type="SUPFAM" id="SSF89919">
    <property type="entry name" value="Ribosome-binding factor A, RbfA"/>
    <property type="match status" value="1"/>
</dbReference>
<dbReference type="InterPro" id="IPR000238">
    <property type="entry name" value="RbfA"/>
</dbReference>
<dbReference type="InterPro" id="IPR020053">
    <property type="entry name" value="Ribosome-bd_factorA_CS"/>
</dbReference>
<dbReference type="AlphaFoldDB" id="A0A2T5G8U8"/>
<keyword evidence="1 2" id="KW-0690">Ribosome biogenesis</keyword>
<name>A0A2T5G8U8_9BACL</name>
<dbReference type="Gene3D" id="3.30.300.20">
    <property type="match status" value="1"/>
</dbReference>
<comment type="caution">
    <text evidence="4">The sequence shown here is derived from an EMBL/GenBank/DDBJ whole genome shotgun (WGS) entry which is preliminary data.</text>
</comment>
<proteinExistence type="inferred from homology"/>
<organism evidence="4 5">
    <name type="scientific">Brockia lithotrophica</name>
    <dbReference type="NCBI Taxonomy" id="933949"/>
    <lineage>
        <taxon>Bacteria</taxon>
        <taxon>Bacillati</taxon>
        <taxon>Bacillota</taxon>
        <taxon>Bacilli</taxon>
        <taxon>Bacillales</taxon>
        <taxon>Bacillales Family X. Incertae Sedis</taxon>
        <taxon>Brockia</taxon>
    </lineage>
</organism>
<evidence type="ECO:0000256" key="3">
    <source>
        <dbReference type="SAM" id="MobiDB-lite"/>
    </source>
</evidence>
<gene>
    <name evidence="2" type="primary">rbfA</name>
    <name evidence="4" type="ORF">BLITH_0803</name>
</gene>
<dbReference type="InterPro" id="IPR015946">
    <property type="entry name" value="KH_dom-like_a/b"/>
</dbReference>